<reference evidence="1" key="1">
    <citation type="journal article" date="2020" name="mSystems">
        <title>Genome- and Community-Level Interaction Insights into Carbon Utilization and Element Cycling Functions of Hydrothermarchaeota in Hydrothermal Sediment.</title>
        <authorList>
            <person name="Zhou Z."/>
            <person name="Liu Y."/>
            <person name="Xu W."/>
            <person name="Pan J."/>
            <person name="Luo Z.H."/>
            <person name="Li M."/>
        </authorList>
    </citation>
    <scope>NUCLEOTIDE SEQUENCE [LARGE SCALE GENOMIC DNA]</scope>
    <source>
        <strain evidence="1">SpSt-374</strain>
    </source>
</reference>
<proteinExistence type="predicted"/>
<organism evidence="1">
    <name type="scientific">Planktothricoides sp. SpSt-374</name>
    <dbReference type="NCBI Taxonomy" id="2282167"/>
    <lineage>
        <taxon>Bacteria</taxon>
        <taxon>Bacillati</taxon>
        <taxon>Cyanobacteriota</taxon>
        <taxon>Cyanophyceae</taxon>
        <taxon>Oscillatoriophycideae</taxon>
        <taxon>Oscillatoriales</taxon>
        <taxon>Oscillatoriaceae</taxon>
        <taxon>Planktothricoides</taxon>
    </lineage>
</organism>
<accession>A0A7C3VGZ5</accession>
<protein>
    <submittedName>
        <fullName evidence="1">Uncharacterized protein</fullName>
    </submittedName>
</protein>
<dbReference type="EMBL" id="DSPX01000117">
    <property type="protein sequence ID" value="HGG01214.1"/>
    <property type="molecule type" value="Genomic_DNA"/>
</dbReference>
<sequence>MTVQNLSNPVSVEKIVERIFAFRQITRSDQNLLMSALLAKNFINDKEQFQINRVFEGVQKGSIRVVE</sequence>
<gene>
    <name evidence="1" type="ORF">ENR15_11340</name>
</gene>
<comment type="caution">
    <text evidence="1">The sequence shown here is derived from an EMBL/GenBank/DDBJ whole genome shotgun (WGS) entry which is preliminary data.</text>
</comment>
<name>A0A7C3VGZ5_9CYAN</name>
<evidence type="ECO:0000313" key="1">
    <source>
        <dbReference type="EMBL" id="HGG01214.1"/>
    </source>
</evidence>
<dbReference type="AlphaFoldDB" id="A0A7C3VGZ5"/>